<reference evidence="6 7" key="1">
    <citation type="submission" date="2013-08" db="EMBL/GenBank/DDBJ databases">
        <title>Lactobacillus wasatchii sp. WDC04, a late gas producing bacteria isolated from aged chedder cheese.</title>
        <authorList>
            <person name="Oberg C.J."/>
            <person name="Culumber M."/>
            <person name="McMahon D.J."/>
            <person name="Broadbent J.R."/>
            <person name="Oberg T.S."/>
            <person name="Ortaki F."/>
        </authorList>
    </citation>
    <scope>NUCLEOTIDE SEQUENCE [LARGE SCALE GENOMIC DNA]</scope>
    <source>
        <strain evidence="6 7">WDC04</strain>
    </source>
</reference>
<organism evidence="6 7">
    <name type="scientific">Paucilactobacillus wasatchensis</name>
    <dbReference type="NCBI Taxonomy" id="1335616"/>
    <lineage>
        <taxon>Bacteria</taxon>
        <taxon>Bacillati</taxon>
        <taxon>Bacillota</taxon>
        <taxon>Bacilli</taxon>
        <taxon>Lactobacillales</taxon>
        <taxon>Lactobacillaceae</taxon>
        <taxon>Paucilactobacillus</taxon>
    </lineage>
</organism>
<dbReference type="GO" id="GO:0045892">
    <property type="term" value="P:negative regulation of DNA-templated transcription"/>
    <property type="evidence" value="ECO:0007669"/>
    <property type="project" value="TreeGrafter"/>
</dbReference>
<evidence type="ECO:0000256" key="3">
    <source>
        <dbReference type="ARBA" id="ARBA00023163"/>
    </source>
</evidence>
<dbReference type="SUPFAM" id="SSF46785">
    <property type="entry name" value="Winged helix' DNA-binding domain"/>
    <property type="match status" value="1"/>
</dbReference>
<feature type="domain" description="HTH iclR-type" evidence="4">
    <location>
        <begin position="7"/>
        <end position="68"/>
    </location>
</feature>
<dbReference type="RefSeq" id="WP_044010304.1">
    <property type="nucleotide sequence ID" value="NZ_AWTT01000010.1"/>
</dbReference>
<evidence type="ECO:0000259" key="5">
    <source>
        <dbReference type="PROSITE" id="PS51078"/>
    </source>
</evidence>
<keyword evidence="7" id="KW-1185">Reference proteome</keyword>
<dbReference type="OrthoDB" id="9791752at2"/>
<keyword evidence="3" id="KW-0804">Transcription</keyword>
<dbReference type="InterPro" id="IPR029016">
    <property type="entry name" value="GAF-like_dom_sf"/>
</dbReference>
<dbReference type="AlphaFoldDB" id="A0A0D1A7A6"/>
<dbReference type="InterPro" id="IPR005471">
    <property type="entry name" value="Tscrpt_reg_IclR_N"/>
</dbReference>
<name>A0A0D1A7A6_9LACO</name>
<dbReference type="PROSITE" id="PS51077">
    <property type="entry name" value="HTH_ICLR"/>
    <property type="match status" value="1"/>
</dbReference>
<dbReference type="STRING" id="1335616.WDC_0596"/>
<dbReference type="Gene3D" id="3.30.450.40">
    <property type="match status" value="1"/>
</dbReference>
<dbReference type="SUPFAM" id="SSF55781">
    <property type="entry name" value="GAF domain-like"/>
    <property type="match status" value="1"/>
</dbReference>
<gene>
    <name evidence="6" type="ORF">WDC_0596</name>
</gene>
<dbReference type="Proteomes" id="UP000032279">
    <property type="component" value="Unassembled WGS sequence"/>
</dbReference>
<dbReference type="EMBL" id="AWTT01000010">
    <property type="protein sequence ID" value="KIS03765.1"/>
    <property type="molecule type" value="Genomic_DNA"/>
</dbReference>
<evidence type="ECO:0000313" key="7">
    <source>
        <dbReference type="Proteomes" id="UP000032279"/>
    </source>
</evidence>
<dbReference type="Pfam" id="PF01614">
    <property type="entry name" value="IclR_C"/>
    <property type="match status" value="1"/>
</dbReference>
<dbReference type="InterPro" id="IPR050707">
    <property type="entry name" value="HTH_MetabolicPath_Reg"/>
</dbReference>
<dbReference type="InterPro" id="IPR014757">
    <property type="entry name" value="Tscrpt_reg_IclR_C"/>
</dbReference>
<dbReference type="GO" id="GO:0003677">
    <property type="term" value="F:DNA binding"/>
    <property type="evidence" value="ECO:0007669"/>
    <property type="project" value="UniProtKB-KW"/>
</dbReference>
<dbReference type="GO" id="GO:0003700">
    <property type="term" value="F:DNA-binding transcription factor activity"/>
    <property type="evidence" value="ECO:0007669"/>
    <property type="project" value="TreeGrafter"/>
</dbReference>
<dbReference type="PANTHER" id="PTHR30136">
    <property type="entry name" value="HELIX-TURN-HELIX TRANSCRIPTIONAL REGULATOR, ICLR FAMILY"/>
    <property type="match status" value="1"/>
</dbReference>
<proteinExistence type="predicted"/>
<dbReference type="PANTHER" id="PTHR30136:SF35">
    <property type="entry name" value="HTH-TYPE TRANSCRIPTIONAL REGULATOR RV1719"/>
    <property type="match status" value="1"/>
</dbReference>
<dbReference type="InterPro" id="IPR036390">
    <property type="entry name" value="WH_DNA-bd_sf"/>
</dbReference>
<dbReference type="InterPro" id="IPR036388">
    <property type="entry name" value="WH-like_DNA-bd_sf"/>
</dbReference>
<evidence type="ECO:0000313" key="6">
    <source>
        <dbReference type="EMBL" id="KIS03765.1"/>
    </source>
</evidence>
<evidence type="ECO:0000259" key="4">
    <source>
        <dbReference type="PROSITE" id="PS51077"/>
    </source>
</evidence>
<dbReference type="PATRIC" id="fig|1335616.4.peg.593"/>
<accession>A0A0D1A7A6</accession>
<keyword evidence="1" id="KW-0805">Transcription regulation</keyword>
<evidence type="ECO:0000256" key="2">
    <source>
        <dbReference type="ARBA" id="ARBA00023125"/>
    </source>
</evidence>
<dbReference type="PROSITE" id="PS51078">
    <property type="entry name" value="ICLR_ED"/>
    <property type="match status" value="1"/>
</dbReference>
<sequence length="250" mass="28166">MEKKMYGTVLLKANKILDCLADGKSRLVQEIAQETDITAPTVSKILTTLQYINYVSRTAFTKEYYLGSKIIGYGNINTGATSLIETTRSYLNQLQSDVNETIHLSVPENDRFVYVRKIIPKNPSIYLSSEVGLARPLYCSGMGKAILSSCSDRWIEGYLNRTKLKPYTDHTITTPKELKDNIKIIREKGYATDIEEQENDCCCIATSLTKEDRIISALSVSLPKGKLTPEYSQFIINKVLTTKKEIEIVL</sequence>
<keyword evidence="2" id="KW-0238">DNA-binding</keyword>
<protein>
    <submittedName>
        <fullName evidence="6">Transcriptional regulator, IclR family</fullName>
    </submittedName>
</protein>
<dbReference type="SMART" id="SM00346">
    <property type="entry name" value="HTH_ICLR"/>
    <property type="match status" value="1"/>
</dbReference>
<feature type="domain" description="IclR-ED" evidence="5">
    <location>
        <begin position="69"/>
        <end position="250"/>
    </location>
</feature>
<evidence type="ECO:0000256" key="1">
    <source>
        <dbReference type="ARBA" id="ARBA00023015"/>
    </source>
</evidence>
<comment type="caution">
    <text evidence="6">The sequence shown here is derived from an EMBL/GenBank/DDBJ whole genome shotgun (WGS) entry which is preliminary data.</text>
</comment>
<dbReference type="Pfam" id="PF09339">
    <property type="entry name" value="HTH_IclR"/>
    <property type="match status" value="1"/>
</dbReference>
<dbReference type="Gene3D" id="1.10.10.10">
    <property type="entry name" value="Winged helix-like DNA-binding domain superfamily/Winged helix DNA-binding domain"/>
    <property type="match status" value="1"/>
</dbReference>